<evidence type="ECO:0000313" key="1">
    <source>
        <dbReference type="EMBL" id="UOF92473.1"/>
    </source>
</evidence>
<keyword evidence="2" id="KW-1185">Reference proteome</keyword>
<dbReference type="Pfam" id="PF11122">
    <property type="entry name" value="Spore-coat_CotD"/>
    <property type="match status" value="1"/>
</dbReference>
<keyword evidence="1" id="KW-0946">Virion</keyword>
<protein>
    <submittedName>
        <fullName evidence="1">Spore coat protein</fullName>
    </submittedName>
</protein>
<dbReference type="EMBL" id="CP089291">
    <property type="protein sequence ID" value="UOF92473.1"/>
    <property type="molecule type" value="Genomic_DNA"/>
</dbReference>
<accession>A0ABY4CPQ0</accession>
<reference evidence="1" key="1">
    <citation type="submission" date="2021-12" db="EMBL/GenBank/DDBJ databases">
        <title>Alicyclobacillaceae gen. nov., sp. nov., isolated from chalcocite enrichment system.</title>
        <authorList>
            <person name="Jiang Z."/>
        </authorList>
    </citation>
    <scope>NUCLEOTIDE SEQUENCE</scope>
    <source>
        <strain evidence="1">MYW30-H2</strain>
    </source>
</reference>
<name>A0ABY4CPQ0_9BACL</name>
<dbReference type="RefSeq" id="WP_347439140.1">
    <property type="nucleotide sequence ID" value="NZ_CP089291.1"/>
</dbReference>
<sequence length="123" mass="13998">MNQKQVRQEIVQVPTNPAAIPGIPAPAMPMPYGTMPAPQAAAFPYYPYAPATIAPVRRVVHPTRYIETHTVTRYPVVHVYPTHMRKVHHNVYEHYCEYPHSESDQICEHKVECCNPPQPKPSC</sequence>
<keyword evidence="1" id="KW-0167">Capsid protein</keyword>
<dbReference type="InterPro" id="IPR020108">
    <property type="entry name" value="Spore_coat_CotD"/>
</dbReference>
<organism evidence="1 2">
    <name type="scientific">Fodinisporobacter ferrooxydans</name>
    <dbReference type="NCBI Taxonomy" id="2901836"/>
    <lineage>
        <taxon>Bacteria</taxon>
        <taxon>Bacillati</taxon>
        <taxon>Bacillota</taxon>
        <taxon>Bacilli</taxon>
        <taxon>Bacillales</taxon>
        <taxon>Alicyclobacillaceae</taxon>
        <taxon>Fodinisporobacter</taxon>
    </lineage>
</organism>
<evidence type="ECO:0000313" key="2">
    <source>
        <dbReference type="Proteomes" id="UP000830167"/>
    </source>
</evidence>
<proteinExistence type="predicted"/>
<dbReference type="Proteomes" id="UP000830167">
    <property type="component" value="Chromosome"/>
</dbReference>
<gene>
    <name evidence="1" type="ORF">LSG31_10105</name>
</gene>